<reference evidence="16 18" key="2">
    <citation type="submission" date="2018-11" db="EMBL/GenBank/DDBJ databases">
        <authorList>
            <consortium name="Pathogen Informatics"/>
        </authorList>
    </citation>
    <scope>NUCLEOTIDE SEQUENCE [LARGE SCALE GENOMIC DNA]</scope>
</reference>
<dbReference type="Gene3D" id="3.40.50.1440">
    <property type="entry name" value="Tubulin/FtsZ, GTPase domain"/>
    <property type="match status" value="1"/>
</dbReference>
<dbReference type="EMBL" id="UYSG01000122">
    <property type="protein sequence ID" value="VDL18285.1"/>
    <property type="molecule type" value="Genomic_DNA"/>
</dbReference>
<keyword evidence="6 14" id="KW-0493">Microtubule</keyword>
<evidence type="ECO:0000256" key="14">
    <source>
        <dbReference type="RuleBase" id="RU000352"/>
    </source>
</evidence>
<dbReference type="GO" id="GO:0030030">
    <property type="term" value="P:cell projection organization"/>
    <property type="evidence" value="ECO:0007669"/>
    <property type="project" value="UniProtKB-KW"/>
</dbReference>
<dbReference type="GO" id="GO:0005634">
    <property type="term" value="C:nucleus"/>
    <property type="evidence" value="ECO:0007669"/>
    <property type="project" value="UniProtKB-SubCell"/>
</dbReference>
<dbReference type="Proteomes" id="UP000321570">
    <property type="component" value="Unassembled WGS sequence"/>
</dbReference>
<dbReference type="InterPro" id="IPR002967">
    <property type="entry name" value="Delta_tubulin"/>
</dbReference>
<gene>
    <name evidence="16" type="ORF">HDID_LOCUS824</name>
    <name evidence="17" type="ORF">WMSIL1_LOCUS2914</name>
</gene>
<reference evidence="20" key="1">
    <citation type="submission" date="2017-02" db="UniProtKB">
        <authorList>
            <consortium name="WormBaseParasite"/>
        </authorList>
    </citation>
    <scope>IDENTIFICATION</scope>
</reference>
<dbReference type="OrthoDB" id="10250004at2759"/>
<dbReference type="Pfam" id="PF00091">
    <property type="entry name" value="Tubulin"/>
    <property type="match status" value="1"/>
</dbReference>
<evidence type="ECO:0000256" key="11">
    <source>
        <dbReference type="ARBA" id="ARBA00023273"/>
    </source>
</evidence>
<organism evidence="20">
    <name type="scientific">Hymenolepis diminuta</name>
    <name type="common">Rat tapeworm</name>
    <dbReference type="NCBI Taxonomy" id="6216"/>
    <lineage>
        <taxon>Eukaryota</taxon>
        <taxon>Metazoa</taxon>
        <taxon>Spiralia</taxon>
        <taxon>Lophotrochozoa</taxon>
        <taxon>Platyhelminthes</taxon>
        <taxon>Cestoda</taxon>
        <taxon>Eucestoda</taxon>
        <taxon>Cyclophyllidea</taxon>
        <taxon>Hymenolepididae</taxon>
        <taxon>Hymenolepis</taxon>
    </lineage>
</organism>
<dbReference type="InterPro" id="IPR036525">
    <property type="entry name" value="Tubulin/FtsZ_GTPase_sf"/>
</dbReference>
<name>A0A0R3S9B5_HYMDI</name>
<evidence type="ECO:0000256" key="13">
    <source>
        <dbReference type="ARBA" id="ARBA00046149"/>
    </source>
</evidence>
<keyword evidence="9 14" id="KW-0342">GTP-binding</keyword>
<dbReference type="PRINTS" id="PR01161">
    <property type="entry name" value="TUBULIN"/>
</dbReference>
<evidence type="ECO:0000256" key="7">
    <source>
        <dbReference type="ARBA" id="ARBA00022741"/>
    </source>
</evidence>
<evidence type="ECO:0000256" key="10">
    <source>
        <dbReference type="ARBA" id="ARBA00023242"/>
    </source>
</evidence>
<evidence type="ECO:0000313" key="17">
    <source>
        <dbReference type="EMBL" id="VUZ42265.1"/>
    </source>
</evidence>
<reference evidence="17 19" key="3">
    <citation type="submission" date="2019-07" db="EMBL/GenBank/DDBJ databases">
        <authorList>
            <person name="Jastrzebski P J."/>
            <person name="Paukszto L."/>
            <person name="Jastrzebski P J."/>
        </authorList>
    </citation>
    <scope>NUCLEOTIDE SEQUENCE [LARGE SCALE GENOMIC DNA]</scope>
    <source>
        <strain evidence="17 19">WMS-il1</strain>
    </source>
</reference>
<keyword evidence="10" id="KW-0539">Nucleus</keyword>
<dbReference type="InterPro" id="IPR000217">
    <property type="entry name" value="Tubulin"/>
</dbReference>
<evidence type="ECO:0000256" key="8">
    <source>
        <dbReference type="ARBA" id="ARBA00022794"/>
    </source>
</evidence>
<proteinExistence type="inferred from homology"/>
<dbReference type="GO" id="GO:0007017">
    <property type="term" value="P:microtubule-based process"/>
    <property type="evidence" value="ECO:0007669"/>
    <property type="project" value="InterPro"/>
</dbReference>
<dbReference type="GO" id="GO:0005929">
    <property type="term" value="C:cilium"/>
    <property type="evidence" value="ECO:0007669"/>
    <property type="project" value="UniProtKB-SubCell"/>
</dbReference>
<keyword evidence="8" id="KW-0970">Cilium biogenesis/degradation</keyword>
<dbReference type="InterPro" id="IPR003008">
    <property type="entry name" value="Tubulin_FtsZ_GTPase"/>
</dbReference>
<dbReference type="AlphaFoldDB" id="A0A0R3S9B5"/>
<dbReference type="SMART" id="SM00864">
    <property type="entry name" value="Tubulin"/>
    <property type="match status" value="1"/>
</dbReference>
<keyword evidence="19" id="KW-1185">Reference proteome</keyword>
<evidence type="ECO:0000313" key="19">
    <source>
        <dbReference type="Proteomes" id="UP000321570"/>
    </source>
</evidence>
<dbReference type="InterPro" id="IPR017975">
    <property type="entry name" value="Tubulin_CS"/>
</dbReference>
<feature type="domain" description="Tubulin/FtsZ GTPase" evidence="15">
    <location>
        <begin position="47"/>
        <end position="259"/>
    </location>
</feature>
<dbReference type="CDD" id="cd02189">
    <property type="entry name" value="delta_zeta_tubulin-like"/>
    <property type="match status" value="1"/>
</dbReference>
<dbReference type="Proteomes" id="UP000274504">
    <property type="component" value="Unassembled WGS sequence"/>
</dbReference>
<dbReference type="GO" id="GO:0005200">
    <property type="term" value="F:structural constituent of cytoskeleton"/>
    <property type="evidence" value="ECO:0007669"/>
    <property type="project" value="InterPro"/>
</dbReference>
<evidence type="ECO:0000256" key="9">
    <source>
        <dbReference type="ARBA" id="ARBA00023134"/>
    </source>
</evidence>
<dbReference type="InterPro" id="IPR008280">
    <property type="entry name" value="Tub_FtsZ_C"/>
</dbReference>
<accession>A0A0R3S9B5</accession>
<dbReference type="GO" id="GO:0005874">
    <property type="term" value="C:microtubule"/>
    <property type="evidence" value="ECO:0007669"/>
    <property type="project" value="UniProtKB-KW"/>
</dbReference>
<evidence type="ECO:0000256" key="2">
    <source>
        <dbReference type="ARBA" id="ARBA00004123"/>
    </source>
</evidence>
<dbReference type="EMBL" id="CABIJS010000088">
    <property type="protein sequence ID" value="VUZ42265.1"/>
    <property type="molecule type" value="Genomic_DNA"/>
</dbReference>
<dbReference type="STRING" id="6216.A0A0R3S9B5"/>
<dbReference type="WBParaSite" id="HDID_0000082301-mRNA-1">
    <property type="protein sequence ID" value="HDID_0000082301-mRNA-1"/>
    <property type="gene ID" value="HDID_0000082301"/>
</dbReference>
<keyword evidence="7 14" id="KW-0547">Nucleotide-binding</keyword>
<sequence>MSIVSLLIGQCGNQVGSEFFKTIYDDNFNNCPVYSASSNTSYINESLGTFFNLPDSDSKPEAKCVQIDMEEKVIRQIRCEVNRQYNWRFSKNYFCSKSGSGNNWAHGYFLNGPPCMEALSNLLRLELEKCDLIDGLITTLSLAGGTGSGVGTYLFTHLSDDCPKAPILAQLIWPYRLGEVVTQAYNAVLSLGHLLRSRAPTGFLLHENDQLHRACAARHLPKHQRGAARGAHDQIPITELNRLLGHLLGGVLQPYSYSSSGALCRRRLSRLLFDLSGPPDYRLYRLHCLPYHPDKEARRFATETWPQLQRHSQQLLLTGACLEDNMNWNISRKNLHGYQRQPLLACTGVARGSGEPGELSWSELTENLLNPEVTFQSWNGSKSIGVSNRVFNGHPRGLFLATSGGGLISDPSAPSPLNTDVCAPLRLVRSRAWRLFSASAYLHQYAQYGMEDPKEAFLEAFAVVEQTIHSYSQLNVS</sequence>
<comment type="subcellular location">
    <subcellularLocation>
        <location evidence="3">Cell projection</location>
        <location evidence="3">Cilium</location>
    </subcellularLocation>
    <subcellularLocation>
        <location evidence="1">Cytoplasm</location>
        <location evidence="1">Cytoskeleton</location>
        <location evidence="1">Microtubule organizing center</location>
        <location evidence="1">Centrosome</location>
        <location evidence="1">Centriole</location>
    </subcellularLocation>
    <subcellularLocation>
        <location evidence="2">Nucleus</location>
    </subcellularLocation>
</comment>
<evidence type="ECO:0000256" key="3">
    <source>
        <dbReference type="ARBA" id="ARBA00004138"/>
    </source>
</evidence>
<evidence type="ECO:0000256" key="4">
    <source>
        <dbReference type="ARBA" id="ARBA00009636"/>
    </source>
</evidence>
<evidence type="ECO:0000259" key="15">
    <source>
        <dbReference type="SMART" id="SM00864"/>
    </source>
</evidence>
<dbReference type="GO" id="GO:0005525">
    <property type="term" value="F:GTP binding"/>
    <property type="evidence" value="ECO:0007669"/>
    <property type="project" value="UniProtKB-UniRule"/>
</dbReference>
<evidence type="ECO:0000313" key="18">
    <source>
        <dbReference type="Proteomes" id="UP000274504"/>
    </source>
</evidence>
<evidence type="ECO:0000256" key="1">
    <source>
        <dbReference type="ARBA" id="ARBA00004114"/>
    </source>
</evidence>
<protein>
    <recommendedName>
        <fullName evidence="5">Tubulin delta chain</fullName>
    </recommendedName>
    <alternativeName>
        <fullName evidence="12">Delta-tubulin</fullName>
    </alternativeName>
</protein>
<evidence type="ECO:0000256" key="12">
    <source>
        <dbReference type="ARBA" id="ARBA00030594"/>
    </source>
</evidence>
<dbReference type="SUPFAM" id="SSF55307">
    <property type="entry name" value="Tubulin C-terminal domain-like"/>
    <property type="match status" value="1"/>
</dbReference>
<evidence type="ECO:0000256" key="6">
    <source>
        <dbReference type="ARBA" id="ARBA00022701"/>
    </source>
</evidence>
<dbReference type="GO" id="GO:0005814">
    <property type="term" value="C:centriole"/>
    <property type="evidence" value="ECO:0007669"/>
    <property type="project" value="UniProtKB-SubCell"/>
</dbReference>
<dbReference type="PROSITE" id="PS00227">
    <property type="entry name" value="TUBULIN"/>
    <property type="match status" value="1"/>
</dbReference>
<dbReference type="PRINTS" id="PR01224">
    <property type="entry name" value="DELTATUBULIN"/>
</dbReference>
<evidence type="ECO:0000313" key="16">
    <source>
        <dbReference type="EMBL" id="VDL18285.1"/>
    </source>
</evidence>
<keyword evidence="11" id="KW-0966">Cell projection</keyword>
<dbReference type="PANTHER" id="PTHR11588">
    <property type="entry name" value="TUBULIN"/>
    <property type="match status" value="1"/>
</dbReference>
<dbReference type="SUPFAM" id="SSF52490">
    <property type="entry name" value="Tubulin nucleotide-binding domain-like"/>
    <property type="match status" value="1"/>
</dbReference>
<comment type="function">
    <text evidence="13">Acts as a positive regulator of hedgehog signaling and regulates ciliary function.</text>
</comment>
<comment type="similarity">
    <text evidence="4 14">Belongs to the tubulin family.</text>
</comment>
<evidence type="ECO:0000313" key="20">
    <source>
        <dbReference type="WBParaSite" id="HDID_0000082301-mRNA-1"/>
    </source>
</evidence>
<evidence type="ECO:0000256" key="5">
    <source>
        <dbReference type="ARBA" id="ARBA00014184"/>
    </source>
</evidence>